<sequence>MHSTKPKCCHVLKQNSYQEYLKLKAKVEVLQQSQRHLLGEDLGQLGTKELDQLERKLDTTLKQVRSTKEETLVEVNKALRRKLEESTAATQPPWAAEEQNVSYRRQPAQPEVFFEPLECTNTLQIGYNSVVPDHLNVGTSTPSPSGVIPGWML</sequence>
<feature type="domain" description="K-box" evidence="1">
    <location>
        <begin position="13"/>
        <end position="101"/>
    </location>
</feature>
<accession>A0AA88WJ95</accession>
<dbReference type="Pfam" id="PF01486">
    <property type="entry name" value="K-box"/>
    <property type="match status" value="1"/>
</dbReference>
<dbReference type="GO" id="GO:0003700">
    <property type="term" value="F:DNA-binding transcription factor activity"/>
    <property type="evidence" value="ECO:0007669"/>
    <property type="project" value="InterPro"/>
</dbReference>
<dbReference type="PROSITE" id="PS51297">
    <property type="entry name" value="K_BOX"/>
    <property type="match status" value="1"/>
</dbReference>
<dbReference type="GO" id="GO:0005634">
    <property type="term" value="C:nucleus"/>
    <property type="evidence" value="ECO:0007669"/>
    <property type="project" value="InterPro"/>
</dbReference>
<reference evidence="2" key="1">
    <citation type="submission" date="2022-12" db="EMBL/GenBank/DDBJ databases">
        <title>Draft genome assemblies for two species of Escallonia (Escalloniales).</title>
        <authorList>
            <person name="Chanderbali A."/>
            <person name="Dervinis C."/>
            <person name="Anghel I."/>
            <person name="Soltis D."/>
            <person name="Soltis P."/>
            <person name="Zapata F."/>
        </authorList>
    </citation>
    <scope>NUCLEOTIDE SEQUENCE</scope>
    <source>
        <strain evidence="2">UCBG64.0493</strain>
        <tissue evidence="2">Leaf</tissue>
    </source>
</reference>
<name>A0AA88WJ95_9ASTE</name>
<protein>
    <recommendedName>
        <fullName evidence="1">K-box domain-containing protein</fullName>
    </recommendedName>
</protein>
<evidence type="ECO:0000313" key="3">
    <source>
        <dbReference type="Proteomes" id="UP001188597"/>
    </source>
</evidence>
<evidence type="ECO:0000313" key="2">
    <source>
        <dbReference type="EMBL" id="KAK3027274.1"/>
    </source>
</evidence>
<gene>
    <name evidence="2" type="ORF">RJ639_041220</name>
</gene>
<dbReference type="EMBL" id="JAVXUP010000468">
    <property type="protein sequence ID" value="KAK3027274.1"/>
    <property type="molecule type" value="Genomic_DNA"/>
</dbReference>
<comment type="caution">
    <text evidence="2">The sequence shown here is derived from an EMBL/GenBank/DDBJ whole genome shotgun (WGS) entry which is preliminary data.</text>
</comment>
<proteinExistence type="predicted"/>
<evidence type="ECO:0000259" key="1">
    <source>
        <dbReference type="PROSITE" id="PS51297"/>
    </source>
</evidence>
<dbReference type="Proteomes" id="UP001188597">
    <property type="component" value="Unassembled WGS sequence"/>
</dbReference>
<dbReference type="InterPro" id="IPR002487">
    <property type="entry name" value="TF_Kbox"/>
</dbReference>
<organism evidence="2 3">
    <name type="scientific">Escallonia herrerae</name>
    <dbReference type="NCBI Taxonomy" id="1293975"/>
    <lineage>
        <taxon>Eukaryota</taxon>
        <taxon>Viridiplantae</taxon>
        <taxon>Streptophyta</taxon>
        <taxon>Embryophyta</taxon>
        <taxon>Tracheophyta</taxon>
        <taxon>Spermatophyta</taxon>
        <taxon>Magnoliopsida</taxon>
        <taxon>eudicotyledons</taxon>
        <taxon>Gunneridae</taxon>
        <taxon>Pentapetalae</taxon>
        <taxon>asterids</taxon>
        <taxon>campanulids</taxon>
        <taxon>Escalloniales</taxon>
        <taxon>Escalloniaceae</taxon>
        <taxon>Escallonia</taxon>
    </lineage>
</organism>
<dbReference type="AlphaFoldDB" id="A0AA88WJ95"/>
<keyword evidence="3" id="KW-1185">Reference proteome</keyword>